<gene>
    <name evidence="2" type="ORF">UFOPK3772_03449</name>
</gene>
<name>A0A6J7LUV8_9ZZZZ</name>
<accession>A0A6J7LUV8</accession>
<evidence type="ECO:0000256" key="1">
    <source>
        <dbReference type="SAM" id="MobiDB-lite"/>
    </source>
</evidence>
<protein>
    <submittedName>
        <fullName evidence="2">Unannotated protein</fullName>
    </submittedName>
</protein>
<organism evidence="2">
    <name type="scientific">freshwater metagenome</name>
    <dbReference type="NCBI Taxonomy" id="449393"/>
    <lineage>
        <taxon>unclassified sequences</taxon>
        <taxon>metagenomes</taxon>
        <taxon>ecological metagenomes</taxon>
    </lineage>
</organism>
<proteinExistence type="predicted"/>
<feature type="compositionally biased region" description="Basic and acidic residues" evidence="1">
    <location>
        <begin position="1"/>
        <end position="22"/>
    </location>
</feature>
<dbReference type="AlphaFoldDB" id="A0A6J7LUV8"/>
<dbReference type="EMBL" id="CAFBNE010000207">
    <property type="protein sequence ID" value="CAB4971838.1"/>
    <property type="molecule type" value="Genomic_DNA"/>
</dbReference>
<reference evidence="2" key="1">
    <citation type="submission" date="2020-05" db="EMBL/GenBank/DDBJ databases">
        <authorList>
            <person name="Chiriac C."/>
            <person name="Salcher M."/>
            <person name="Ghai R."/>
            <person name="Kavagutti S V."/>
        </authorList>
    </citation>
    <scope>NUCLEOTIDE SEQUENCE</scope>
</reference>
<sequence length="203" mass="22179">MRADDHRIAGHEAGEDLEVRGRDRVRRRGEREHDPGGTRDFNDLSAVEHPRAHEVLVAVHGPKSGRACDVLQVLVLGDTESGFGHCLLRETACARCACLSGRLGDAMHGRGVETCEGSRCPVSTLDHRAAAWDSSRLQRHVGHRLQAHRRPLFAPIASWHALPIATSVRSSNSSASSGFMRMPGLNWSTCGSRVEKIAHTPFS</sequence>
<evidence type="ECO:0000313" key="2">
    <source>
        <dbReference type="EMBL" id="CAB4971838.1"/>
    </source>
</evidence>
<feature type="compositionally biased region" description="Basic and acidic residues" evidence="1">
    <location>
        <begin position="29"/>
        <end position="43"/>
    </location>
</feature>
<feature type="region of interest" description="Disordered" evidence="1">
    <location>
        <begin position="1"/>
        <end position="43"/>
    </location>
</feature>